<sequence>MTTNNWKKTEEELPNENETVWITNGKDWVALGCLAYVEDGYLWGISNNEIYSKDNKIMTEVDLEEGLDVKFWHSVPDIPKI</sequence>
<dbReference type="AlphaFoldDB" id="A0AAP3F030"/>
<accession>A0AAP3F030</accession>
<name>A0AAP3F030_RIEAN</name>
<evidence type="ECO:0008006" key="3">
    <source>
        <dbReference type="Google" id="ProtNLM"/>
    </source>
</evidence>
<proteinExistence type="predicted"/>
<comment type="caution">
    <text evidence="1">The sequence shown here is derived from an EMBL/GenBank/DDBJ whole genome shotgun (WGS) entry which is preliminary data.</text>
</comment>
<dbReference type="RefSeq" id="WP_214193817.1">
    <property type="nucleotide sequence ID" value="NZ_CP081925.1"/>
</dbReference>
<evidence type="ECO:0000313" key="1">
    <source>
        <dbReference type="EMBL" id="MCW0524723.1"/>
    </source>
</evidence>
<protein>
    <recommendedName>
        <fullName evidence="3">DUF551 domain-containing protein</fullName>
    </recommendedName>
</protein>
<organism evidence="1 2">
    <name type="scientific">Riemerella anatipestifer</name>
    <name type="common">Moraxella anatipestifer</name>
    <dbReference type="NCBI Taxonomy" id="34085"/>
    <lineage>
        <taxon>Bacteria</taxon>
        <taxon>Pseudomonadati</taxon>
        <taxon>Bacteroidota</taxon>
        <taxon>Flavobacteriia</taxon>
        <taxon>Flavobacteriales</taxon>
        <taxon>Weeksellaceae</taxon>
        <taxon>Riemerella</taxon>
    </lineage>
</organism>
<dbReference type="EMBL" id="JAOZYT010000094">
    <property type="protein sequence ID" value="MCW0524723.1"/>
    <property type="molecule type" value="Genomic_DNA"/>
</dbReference>
<reference evidence="1" key="1">
    <citation type="submission" date="2022-10" db="EMBL/GenBank/DDBJ databases">
        <title>Sifting through the core-genome to identify putative cross-protective antigens against Riemerella anatipestifer.</title>
        <authorList>
            <person name="Zheng X."/>
            <person name="Zhang W."/>
        </authorList>
    </citation>
    <scope>NUCLEOTIDE SEQUENCE</scope>
    <source>
        <strain evidence="1">ZWRA178</strain>
    </source>
</reference>
<gene>
    <name evidence="1" type="ORF">OKE68_10405</name>
</gene>
<evidence type="ECO:0000313" key="2">
    <source>
        <dbReference type="Proteomes" id="UP001207440"/>
    </source>
</evidence>
<dbReference type="Proteomes" id="UP001207440">
    <property type="component" value="Unassembled WGS sequence"/>
</dbReference>